<accession>A0A1I8EQE8</accession>
<evidence type="ECO:0000313" key="2">
    <source>
        <dbReference type="WBParaSite" id="maker-PairedContig_4044-snap-gene-0.1-mRNA-1"/>
    </source>
</evidence>
<name>A0A1I8EQE8_WUCBA</name>
<dbReference type="WBParaSite" id="maker-PairedContig_4044-snap-gene-0.1-mRNA-1">
    <property type="protein sequence ID" value="maker-PairedContig_4044-snap-gene-0.1-mRNA-1"/>
    <property type="gene ID" value="maker-PairedContig_4044-snap-gene-0.1"/>
</dbReference>
<organism evidence="2">
    <name type="scientific">Wuchereria bancrofti</name>
    <dbReference type="NCBI Taxonomy" id="6293"/>
    <lineage>
        <taxon>Eukaryota</taxon>
        <taxon>Metazoa</taxon>
        <taxon>Ecdysozoa</taxon>
        <taxon>Nematoda</taxon>
        <taxon>Chromadorea</taxon>
        <taxon>Rhabditida</taxon>
        <taxon>Spirurina</taxon>
        <taxon>Spiruromorpha</taxon>
        <taxon>Filarioidea</taxon>
        <taxon>Onchocercidae</taxon>
        <taxon>Wuchereria</taxon>
    </lineage>
</organism>
<dbReference type="Gene3D" id="1.10.287.70">
    <property type="match status" value="1"/>
</dbReference>
<keyword evidence="1" id="KW-1133">Transmembrane helix</keyword>
<sequence>MRTHSQKLRAAAVHIGIITGTITYVCIGAILFLYVERPIEIISRQYHLTNYEKIKFKFLQTVAADNLTENDLHVLSANYIEELFDFYKDTQVILNCLICEFTKIL</sequence>
<dbReference type="AlphaFoldDB" id="A0A1I8EQE8"/>
<keyword evidence="1" id="KW-0812">Transmembrane</keyword>
<reference evidence="2" key="1">
    <citation type="submission" date="2016-11" db="UniProtKB">
        <authorList>
            <consortium name="WormBaseParasite"/>
        </authorList>
    </citation>
    <scope>IDENTIFICATION</scope>
    <source>
        <strain evidence="2">pt0022</strain>
    </source>
</reference>
<protein>
    <submittedName>
        <fullName evidence="2">Uncharacterized protein</fullName>
    </submittedName>
</protein>
<evidence type="ECO:0000256" key="1">
    <source>
        <dbReference type="SAM" id="Phobius"/>
    </source>
</evidence>
<proteinExistence type="predicted"/>
<feature type="transmembrane region" description="Helical" evidence="1">
    <location>
        <begin position="12"/>
        <end position="35"/>
    </location>
</feature>
<keyword evidence="1" id="KW-0472">Membrane</keyword>